<accession>A0ACC1MN06</accession>
<dbReference type="EMBL" id="JANSHE010006144">
    <property type="protein sequence ID" value="KAJ2968026.1"/>
    <property type="molecule type" value="Genomic_DNA"/>
</dbReference>
<reference evidence="1" key="1">
    <citation type="submission" date="2022-08" db="EMBL/GenBank/DDBJ databases">
        <title>Genome Sequence of Pycnoporus sanguineus.</title>
        <authorList>
            <person name="Buettner E."/>
        </authorList>
    </citation>
    <scope>NUCLEOTIDE SEQUENCE</scope>
    <source>
        <strain evidence="1">CG-C14</strain>
    </source>
</reference>
<evidence type="ECO:0000313" key="2">
    <source>
        <dbReference type="Proteomes" id="UP001144978"/>
    </source>
</evidence>
<gene>
    <name evidence="1" type="ORF">NUW54_g13336</name>
</gene>
<protein>
    <submittedName>
        <fullName evidence="1">Uncharacterized protein</fullName>
    </submittedName>
</protein>
<dbReference type="Proteomes" id="UP001144978">
    <property type="component" value="Unassembled WGS sequence"/>
</dbReference>
<keyword evidence="2" id="KW-1185">Reference proteome</keyword>
<proteinExistence type="predicted"/>
<sequence length="188" mass="20510">MQDPSPTKTTTVFKKGKEREPVQTDIADKIIALRRKQATATAPRERPERTQPSSSSRPTTARPLSPRRLHAPPVPSPNIVVSEASPSQMDADSEDFSRRLKISYSSPRTSHARPAANGSPGNTVQDGTAHRLGASARPERVVQPPEQALRPRGHEHADETRRVLRPKAEVFIPLSAPSGLISATVSRK</sequence>
<name>A0ACC1MN06_9APHY</name>
<organism evidence="1 2">
    <name type="scientific">Trametes sanguinea</name>
    <dbReference type="NCBI Taxonomy" id="158606"/>
    <lineage>
        <taxon>Eukaryota</taxon>
        <taxon>Fungi</taxon>
        <taxon>Dikarya</taxon>
        <taxon>Basidiomycota</taxon>
        <taxon>Agaricomycotina</taxon>
        <taxon>Agaricomycetes</taxon>
        <taxon>Polyporales</taxon>
        <taxon>Polyporaceae</taxon>
        <taxon>Trametes</taxon>
    </lineage>
</organism>
<evidence type="ECO:0000313" key="1">
    <source>
        <dbReference type="EMBL" id="KAJ2968026.1"/>
    </source>
</evidence>
<comment type="caution">
    <text evidence="1">The sequence shown here is derived from an EMBL/GenBank/DDBJ whole genome shotgun (WGS) entry which is preliminary data.</text>
</comment>